<comment type="caution">
    <text evidence="1">The sequence shown here is derived from an EMBL/GenBank/DDBJ whole genome shotgun (WGS) entry which is preliminary data.</text>
</comment>
<evidence type="ECO:0000313" key="1">
    <source>
        <dbReference type="EMBL" id="OQR97059.1"/>
    </source>
</evidence>
<protein>
    <submittedName>
        <fullName evidence="1">Uncharacterized protein</fullName>
    </submittedName>
</protein>
<evidence type="ECO:0000313" key="2">
    <source>
        <dbReference type="Proteomes" id="UP000243579"/>
    </source>
</evidence>
<dbReference type="Proteomes" id="UP000243579">
    <property type="component" value="Unassembled WGS sequence"/>
</dbReference>
<dbReference type="EMBL" id="JNBR01000123">
    <property type="protein sequence ID" value="OQR97059.1"/>
    <property type="molecule type" value="Genomic_DNA"/>
</dbReference>
<dbReference type="PANTHER" id="PTHR14614">
    <property type="entry name" value="HEPATOCELLULAR CARCINOMA-ASSOCIATED ANTIGEN"/>
    <property type="match status" value="1"/>
</dbReference>
<dbReference type="OrthoDB" id="407325at2759"/>
<gene>
    <name evidence="1" type="ORF">ACHHYP_12716</name>
</gene>
<dbReference type="Pfam" id="PF10294">
    <property type="entry name" value="Methyltransf_16"/>
    <property type="match status" value="1"/>
</dbReference>
<dbReference type="PANTHER" id="PTHR14614:SF132">
    <property type="entry name" value="PROTEIN-LYSINE METHYLTRANSFERASE C42C1.13"/>
    <property type="match status" value="1"/>
</dbReference>
<dbReference type="STRING" id="1202772.A0A1V9ZGF1"/>
<reference evidence="1 2" key="1">
    <citation type="journal article" date="2014" name="Genome Biol. Evol.">
        <title>The secreted proteins of Achlya hypogyna and Thraustotheca clavata identify the ancestral oomycete secretome and reveal gene acquisitions by horizontal gene transfer.</title>
        <authorList>
            <person name="Misner I."/>
            <person name="Blouin N."/>
            <person name="Leonard G."/>
            <person name="Richards T.A."/>
            <person name="Lane C.E."/>
        </authorList>
    </citation>
    <scope>NUCLEOTIDE SEQUENCE [LARGE SCALE GENOMIC DNA]</scope>
    <source>
        <strain evidence="1 2">ATCC 48635</strain>
    </source>
</reference>
<dbReference type="InterPro" id="IPR019410">
    <property type="entry name" value="Methyltransf_16"/>
</dbReference>
<dbReference type="InterPro" id="IPR029063">
    <property type="entry name" value="SAM-dependent_MTases_sf"/>
</dbReference>
<proteinExistence type="predicted"/>
<sequence>MQVERIAVRGVGADGSDVDAIVELGCDWGVGIGGSLWTSGRLMVDYFSRHEPARRQLAGARVLELGSGTGLVGLAVALMGPAHVALTDLASHVAALEANVARNADRIPAETTITVSALDWNAPPPTPDAPLDWIVGTDIAYSPAFYAPLLATLQRLAGPNTRILVGLGRHDTDRRFFQLLHDAGFSYYKVDESLMSQEFHGKDFGLFEIRRF</sequence>
<dbReference type="CDD" id="cd02440">
    <property type="entry name" value="AdoMet_MTases"/>
    <property type="match status" value="1"/>
</dbReference>
<organism evidence="1 2">
    <name type="scientific">Achlya hypogyna</name>
    <name type="common">Oomycete</name>
    <name type="synonym">Protoachlya hypogyna</name>
    <dbReference type="NCBI Taxonomy" id="1202772"/>
    <lineage>
        <taxon>Eukaryota</taxon>
        <taxon>Sar</taxon>
        <taxon>Stramenopiles</taxon>
        <taxon>Oomycota</taxon>
        <taxon>Saprolegniomycetes</taxon>
        <taxon>Saprolegniales</taxon>
        <taxon>Achlyaceae</taxon>
        <taxon>Achlya</taxon>
    </lineage>
</organism>
<name>A0A1V9ZGF1_ACHHY</name>
<dbReference type="Gene3D" id="3.40.50.150">
    <property type="entry name" value="Vaccinia Virus protein VP39"/>
    <property type="match status" value="1"/>
</dbReference>
<dbReference type="SUPFAM" id="SSF53335">
    <property type="entry name" value="S-adenosyl-L-methionine-dependent methyltransferases"/>
    <property type="match status" value="1"/>
</dbReference>
<keyword evidence="2" id="KW-1185">Reference proteome</keyword>
<dbReference type="AlphaFoldDB" id="A0A1V9ZGF1"/>
<accession>A0A1V9ZGF1</accession>